<evidence type="ECO:0000256" key="6">
    <source>
        <dbReference type="ARBA" id="ARBA00022777"/>
    </source>
</evidence>
<feature type="compositionally biased region" description="Basic and acidic residues" evidence="8">
    <location>
        <begin position="462"/>
        <end position="473"/>
    </location>
</feature>
<comment type="catalytic activity">
    <reaction evidence="1">
        <text>ATP + protein L-histidine = ADP + protein N-phospho-L-histidine.</text>
        <dbReference type="EC" id="2.7.13.3"/>
    </reaction>
</comment>
<feature type="compositionally biased region" description="Low complexity" evidence="8">
    <location>
        <begin position="35"/>
        <end position="151"/>
    </location>
</feature>
<evidence type="ECO:0000259" key="9">
    <source>
        <dbReference type="PROSITE" id="PS50109"/>
    </source>
</evidence>
<feature type="region of interest" description="Disordered" evidence="8">
    <location>
        <begin position="383"/>
        <end position="494"/>
    </location>
</feature>
<keyword evidence="7" id="KW-0472">Membrane</keyword>
<protein>
    <recommendedName>
        <fullName evidence="2">histidine kinase</fullName>
        <ecNumber evidence="2">2.7.13.3</ecNumber>
    </recommendedName>
</protein>
<keyword evidence="11" id="KW-1185">Reference proteome</keyword>
<feature type="compositionally biased region" description="Pro residues" evidence="8">
    <location>
        <begin position="385"/>
        <end position="402"/>
    </location>
</feature>
<keyword evidence="4" id="KW-0808">Transferase</keyword>
<feature type="domain" description="Histidine kinase" evidence="9">
    <location>
        <begin position="270"/>
        <end position="377"/>
    </location>
</feature>
<comment type="caution">
    <text evidence="10">The sequence shown here is derived from an EMBL/GenBank/DDBJ whole genome shotgun (WGS) entry which is preliminary data.</text>
</comment>
<dbReference type="InterPro" id="IPR005467">
    <property type="entry name" value="His_kinase_dom"/>
</dbReference>
<dbReference type="PANTHER" id="PTHR45436">
    <property type="entry name" value="SENSOR HISTIDINE KINASE YKOH"/>
    <property type="match status" value="1"/>
</dbReference>
<keyword evidence="7" id="KW-1133">Transmembrane helix</keyword>
<organism evidence="10 11">
    <name type="scientific">Streptomonospora nanhaiensis</name>
    <dbReference type="NCBI Taxonomy" id="1323731"/>
    <lineage>
        <taxon>Bacteria</taxon>
        <taxon>Bacillati</taxon>
        <taxon>Actinomycetota</taxon>
        <taxon>Actinomycetes</taxon>
        <taxon>Streptosporangiales</taxon>
        <taxon>Nocardiopsidaceae</taxon>
        <taxon>Streptomonospora</taxon>
    </lineage>
</organism>
<dbReference type="InterPro" id="IPR036890">
    <property type="entry name" value="HATPase_C_sf"/>
</dbReference>
<dbReference type="Gene3D" id="3.30.565.10">
    <property type="entry name" value="Histidine kinase-like ATPase, C-terminal domain"/>
    <property type="match status" value="1"/>
</dbReference>
<dbReference type="InterPro" id="IPR003594">
    <property type="entry name" value="HATPase_dom"/>
</dbReference>
<proteinExistence type="predicted"/>
<evidence type="ECO:0000313" key="10">
    <source>
        <dbReference type="EMBL" id="NYI98994.1"/>
    </source>
</evidence>
<dbReference type="GO" id="GO:0000160">
    <property type="term" value="P:phosphorelay signal transduction system"/>
    <property type="evidence" value="ECO:0007669"/>
    <property type="project" value="TreeGrafter"/>
</dbReference>
<evidence type="ECO:0000256" key="8">
    <source>
        <dbReference type="SAM" id="MobiDB-lite"/>
    </source>
</evidence>
<accession>A0A853BVE9</accession>
<sequence>MWPAPEPEGRWQRLLRRLGMGKQPQQRPGMTANDLLNAQQQAFAQQLPPQQAPGTGPWPQQYPQQPHPQQQESYPQHPQQHQHPQHAQDPQQQYAYPQAPAPTGAAWPQQPPSAAMSPQAAPQAAPGEQPQAASAAPEAPAQPEASALEQAGESDTPPLELVTGTLAGLAMRDLALVDSLIEVVEDLEDSSEDPELLERLFKIDNLATRMRRNSENLLVLAGQDTGDPSAEPVPMLDVARAAISEIKDYQRVQVGRMPGVFVSGSAADDLSHLLAELMDNATGKSPEHAQVVVSGQYMADGERLLITVQDEGIGIPETQLARLNERLQGDPVLDEQTIRHMGLYVVSNIAHRHGIEVQLEARAFRGISAHVVVPGDLFSTTGPLPAAPEPAPRSVAPPPLPRRPAANPAAPGPVSYPKEDRSAMDSSSVTAAGLPRRSAHRSTAPLPMPEPQDAPAAEPEETVDRAERIRDDLAGFLEGEQEAAREGDDNDQSR</sequence>
<dbReference type="EMBL" id="JACCFO010000001">
    <property type="protein sequence ID" value="NYI98994.1"/>
    <property type="molecule type" value="Genomic_DNA"/>
</dbReference>
<dbReference type="AlphaFoldDB" id="A0A853BVE9"/>
<evidence type="ECO:0000256" key="3">
    <source>
        <dbReference type="ARBA" id="ARBA00022553"/>
    </source>
</evidence>
<dbReference type="SUPFAM" id="SSF55874">
    <property type="entry name" value="ATPase domain of HSP90 chaperone/DNA topoisomerase II/histidine kinase"/>
    <property type="match status" value="1"/>
</dbReference>
<dbReference type="PROSITE" id="PS50109">
    <property type="entry name" value="HIS_KIN"/>
    <property type="match status" value="1"/>
</dbReference>
<dbReference type="GO" id="GO:0004673">
    <property type="term" value="F:protein histidine kinase activity"/>
    <property type="evidence" value="ECO:0007669"/>
    <property type="project" value="UniProtKB-EC"/>
</dbReference>
<name>A0A853BVE9_9ACTN</name>
<dbReference type="InterPro" id="IPR050428">
    <property type="entry name" value="TCS_sensor_his_kinase"/>
</dbReference>
<evidence type="ECO:0000256" key="4">
    <source>
        <dbReference type="ARBA" id="ARBA00022679"/>
    </source>
</evidence>
<keyword evidence="3" id="KW-0597">Phosphoprotein</keyword>
<evidence type="ECO:0000313" key="11">
    <source>
        <dbReference type="Proteomes" id="UP000575985"/>
    </source>
</evidence>
<keyword evidence="6" id="KW-0418">Kinase</keyword>
<dbReference type="PANTHER" id="PTHR45436:SF5">
    <property type="entry name" value="SENSOR HISTIDINE KINASE TRCS"/>
    <property type="match status" value="1"/>
</dbReference>
<feature type="region of interest" description="Disordered" evidence="8">
    <location>
        <begin position="16"/>
        <end position="160"/>
    </location>
</feature>
<dbReference type="Proteomes" id="UP000575985">
    <property type="component" value="Unassembled WGS sequence"/>
</dbReference>
<evidence type="ECO:0000256" key="5">
    <source>
        <dbReference type="ARBA" id="ARBA00022692"/>
    </source>
</evidence>
<dbReference type="SMART" id="SM00387">
    <property type="entry name" value="HATPase_c"/>
    <property type="match status" value="1"/>
</dbReference>
<reference evidence="10 11" key="1">
    <citation type="submission" date="2020-07" db="EMBL/GenBank/DDBJ databases">
        <title>Sequencing the genomes of 1000 actinobacteria strains.</title>
        <authorList>
            <person name="Klenk H.-P."/>
        </authorList>
    </citation>
    <scope>NUCLEOTIDE SEQUENCE [LARGE SCALE GENOMIC DNA]</scope>
    <source>
        <strain evidence="10 11">DSM 45927</strain>
    </source>
</reference>
<feature type="compositionally biased region" description="Low complexity" evidence="8">
    <location>
        <begin position="403"/>
        <end position="413"/>
    </location>
</feature>
<dbReference type="GO" id="GO:0005886">
    <property type="term" value="C:plasma membrane"/>
    <property type="evidence" value="ECO:0007669"/>
    <property type="project" value="TreeGrafter"/>
</dbReference>
<dbReference type="EC" id="2.7.13.3" evidence="2"/>
<evidence type="ECO:0000256" key="2">
    <source>
        <dbReference type="ARBA" id="ARBA00012438"/>
    </source>
</evidence>
<evidence type="ECO:0000256" key="1">
    <source>
        <dbReference type="ARBA" id="ARBA00000085"/>
    </source>
</evidence>
<keyword evidence="5" id="KW-0812">Transmembrane</keyword>
<feature type="compositionally biased region" description="Basic and acidic residues" evidence="8">
    <location>
        <begin position="482"/>
        <end position="494"/>
    </location>
</feature>
<gene>
    <name evidence="10" type="ORF">HNR12_005271</name>
</gene>
<dbReference type="RefSeq" id="WP_179770046.1">
    <property type="nucleotide sequence ID" value="NZ_JACCFO010000001.1"/>
</dbReference>
<evidence type="ECO:0000256" key="7">
    <source>
        <dbReference type="ARBA" id="ARBA00022989"/>
    </source>
</evidence>
<dbReference type="Pfam" id="PF02518">
    <property type="entry name" value="HATPase_c"/>
    <property type="match status" value="1"/>
</dbReference>